<evidence type="ECO:0000313" key="1">
    <source>
        <dbReference type="EMBL" id="QNO41804.1"/>
    </source>
</evidence>
<protein>
    <recommendedName>
        <fullName evidence="3">DUF4351 domain-containing protein</fullName>
    </recommendedName>
</protein>
<dbReference type="PANTHER" id="PTHR34613:SF1">
    <property type="entry name" value="SLL6017 PROTEIN"/>
    <property type="match status" value="1"/>
</dbReference>
<evidence type="ECO:0000313" key="2">
    <source>
        <dbReference type="EMBL" id="QNO42728.1"/>
    </source>
</evidence>
<dbReference type="PANTHER" id="PTHR34613">
    <property type="entry name" value="SLL0800 PROTEIN"/>
    <property type="match status" value="1"/>
</dbReference>
<evidence type="ECO:0008006" key="3">
    <source>
        <dbReference type="Google" id="ProtNLM"/>
    </source>
</evidence>
<proteinExistence type="predicted"/>
<accession>A0A7G9Y1C0</accession>
<name>A0A7G9Y1C0_9EURY</name>
<dbReference type="AlphaFoldDB" id="A0A7G9Y1C0"/>
<dbReference type="EMBL" id="MT630759">
    <property type="protein sequence ID" value="QNO42728.1"/>
    <property type="molecule type" value="Genomic_DNA"/>
</dbReference>
<dbReference type="EMBL" id="MT630671">
    <property type="protein sequence ID" value="QNO41804.1"/>
    <property type="molecule type" value="Genomic_DNA"/>
</dbReference>
<sequence>MLTYYARILDRYGLPVYPVVVYLAKTSVPIETTYSSHVRNKHVIAFNYDVIKVWELKSKMVFKNKLAGLYALAPLMPDANLNECRERMIEAIRENLISPNAYMCMATFASLIHPKEVVKNMIQDKLLKESPFYRDVLEEGREEGMEKTIIAALAARFGSVSDRLSERVHNIRERNSALFDELIKLAVTAKDIGEFERKLDKMA</sequence>
<organism evidence="1">
    <name type="scientific">Candidatus Methanogaster sp. ANME-2c ERB4</name>
    <dbReference type="NCBI Taxonomy" id="2759911"/>
    <lineage>
        <taxon>Archaea</taxon>
        <taxon>Methanobacteriati</taxon>
        <taxon>Methanobacteriota</taxon>
        <taxon>Stenosarchaea group</taxon>
        <taxon>Methanomicrobia</taxon>
        <taxon>Methanosarcinales</taxon>
        <taxon>ANME-2 cluster</taxon>
        <taxon>Candidatus Methanogasteraceae</taxon>
        <taxon>Candidatus Methanogaster</taxon>
    </lineage>
</organism>
<gene>
    <name evidence="2" type="ORF">APGODIHH_00017</name>
    <name evidence="1" type="ORF">EABBNKNM_00019</name>
</gene>
<reference evidence="1" key="1">
    <citation type="submission" date="2020-06" db="EMBL/GenBank/DDBJ databases">
        <title>Unique genomic features of the anaerobic methanotrophic archaea.</title>
        <authorList>
            <person name="Chadwick G.L."/>
            <person name="Skennerton C.T."/>
            <person name="Laso-Perez R."/>
            <person name="Leu A.O."/>
            <person name="Speth D.R."/>
            <person name="Yu H."/>
            <person name="Morgan-Lang C."/>
            <person name="Hatzenpichler R."/>
            <person name="Goudeau D."/>
            <person name="Malmstrom R."/>
            <person name="Brazelton W.J."/>
            <person name="Woyke T."/>
            <person name="Hallam S.J."/>
            <person name="Tyson G.W."/>
            <person name="Wegener G."/>
            <person name="Boetius A."/>
            <person name="Orphan V."/>
        </authorList>
    </citation>
    <scope>NUCLEOTIDE SEQUENCE</scope>
</reference>